<evidence type="ECO:0000313" key="8">
    <source>
        <dbReference type="Proteomes" id="UP001160148"/>
    </source>
</evidence>
<dbReference type="Gene3D" id="6.20.210.20">
    <property type="entry name" value="THAP domain"/>
    <property type="match status" value="1"/>
</dbReference>
<evidence type="ECO:0000256" key="3">
    <source>
        <dbReference type="ARBA" id="ARBA00022833"/>
    </source>
</evidence>
<dbReference type="GO" id="GO:0043565">
    <property type="term" value="F:sequence-specific DNA binding"/>
    <property type="evidence" value="ECO:0007669"/>
    <property type="project" value="InterPro"/>
</dbReference>
<comment type="caution">
    <text evidence="7">The sequence shown here is derived from an EMBL/GenBank/DDBJ whole genome shotgun (WGS) entry which is preliminary data.</text>
</comment>
<protein>
    <recommendedName>
        <fullName evidence="6">THAP-type domain-containing protein</fullName>
    </recommendedName>
</protein>
<dbReference type="EMBL" id="CARXXK010001306">
    <property type="protein sequence ID" value="CAI6375298.1"/>
    <property type="molecule type" value="Genomic_DNA"/>
</dbReference>
<proteinExistence type="predicted"/>
<dbReference type="SMART" id="SM00692">
    <property type="entry name" value="DM3"/>
    <property type="match status" value="1"/>
</dbReference>
<evidence type="ECO:0000256" key="4">
    <source>
        <dbReference type="ARBA" id="ARBA00023125"/>
    </source>
</evidence>
<dbReference type="Pfam" id="PF05485">
    <property type="entry name" value="THAP"/>
    <property type="match status" value="1"/>
</dbReference>
<evidence type="ECO:0000256" key="1">
    <source>
        <dbReference type="ARBA" id="ARBA00022723"/>
    </source>
</evidence>
<keyword evidence="2 5" id="KW-0863">Zinc-finger</keyword>
<evidence type="ECO:0000313" key="7">
    <source>
        <dbReference type="EMBL" id="CAI6375298.1"/>
    </source>
</evidence>
<dbReference type="Proteomes" id="UP001160148">
    <property type="component" value="Unassembled WGS sequence"/>
</dbReference>
<dbReference type="AlphaFoldDB" id="A0AAV0Y4G0"/>
<dbReference type="PANTHER" id="PTHR46600:SF11">
    <property type="entry name" value="THAP DOMAIN-CONTAINING PROTEIN 10"/>
    <property type="match status" value="1"/>
</dbReference>
<keyword evidence="3" id="KW-0862">Zinc</keyword>
<keyword evidence="1" id="KW-0479">Metal-binding</keyword>
<evidence type="ECO:0000256" key="2">
    <source>
        <dbReference type="ARBA" id="ARBA00022771"/>
    </source>
</evidence>
<accession>A0AAV0Y4G0</accession>
<evidence type="ECO:0000259" key="6">
    <source>
        <dbReference type="PROSITE" id="PS50950"/>
    </source>
</evidence>
<dbReference type="InterPro" id="IPR038441">
    <property type="entry name" value="THAP_Znf_sf"/>
</dbReference>
<dbReference type="PANTHER" id="PTHR46600">
    <property type="entry name" value="THAP DOMAIN-CONTAINING"/>
    <property type="match status" value="1"/>
</dbReference>
<keyword evidence="4 5" id="KW-0238">DNA-binding</keyword>
<sequence length="166" mass="18983">MPSCFVCGRTRNKNSTIEDITFHKFPVNEKVRDKWKNFVLENKLNILHSINKYSVVCSKHFLETCFVMRNNKRFLVGNAVPSKIILRVKSARNLYSEEVKLLNQPIVCSDNEPKSSFKVTQTLIKVPDYVICNGESVSDFNKSTFSNTNTSVSAKEHEDQVVGFTI</sequence>
<gene>
    <name evidence="7" type="ORF">MEUPH1_LOCUS28819</name>
</gene>
<organism evidence="7 8">
    <name type="scientific">Macrosiphum euphorbiae</name>
    <name type="common">potato aphid</name>
    <dbReference type="NCBI Taxonomy" id="13131"/>
    <lineage>
        <taxon>Eukaryota</taxon>
        <taxon>Metazoa</taxon>
        <taxon>Ecdysozoa</taxon>
        <taxon>Arthropoda</taxon>
        <taxon>Hexapoda</taxon>
        <taxon>Insecta</taxon>
        <taxon>Pterygota</taxon>
        <taxon>Neoptera</taxon>
        <taxon>Paraneoptera</taxon>
        <taxon>Hemiptera</taxon>
        <taxon>Sternorrhyncha</taxon>
        <taxon>Aphidomorpha</taxon>
        <taxon>Aphidoidea</taxon>
        <taxon>Aphididae</taxon>
        <taxon>Macrosiphini</taxon>
        <taxon>Macrosiphum</taxon>
    </lineage>
</organism>
<dbReference type="InterPro" id="IPR026516">
    <property type="entry name" value="THAP1/10"/>
</dbReference>
<dbReference type="SMART" id="SM00980">
    <property type="entry name" value="THAP"/>
    <property type="match status" value="1"/>
</dbReference>
<feature type="domain" description="THAP-type" evidence="6">
    <location>
        <begin position="1"/>
        <end position="84"/>
    </location>
</feature>
<dbReference type="PROSITE" id="PS50950">
    <property type="entry name" value="ZF_THAP"/>
    <property type="match status" value="1"/>
</dbReference>
<name>A0AAV0Y4G0_9HEMI</name>
<reference evidence="7 8" key="1">
    <citation type="submission" date="2023-01" db="EMBL/GenBank/DDBJ databases">
        <authorList>
            <person name="Whitehead M."/>
        </authorList>
    </citation>
    <scope>NUCLEOTIDE SEQUENCE [LARGE SCALE GENOMIC DNA]</scope>
</reference>
<dbReference type="GO" id="GO:0008270">
    <property type="term" value="F:zinc ion binding"/>
    <property type="evidence" value="ECO:0007669"/>
    <property type="project" value="UniProtKB-KW"/>
</dbReference>
<dbReference type="SUPFAM" id="SSF57716">
    <property type="entry name" value="Glucocorticoid receptor-like (DNA-binding domain)"/>
    <property type="match status" value="1"/>
</dbReference>
<keyword evidence="8" id="KW-1185">Reference proteome</keyword>
<evidence type="ECO:0000256" key="5">
    <source>
        <dbReference type="PROSITE-ProRule" id="PRU00309"/>
    </source>
</evidence>
<dbReference type="InterPro" id="IPR006612">
    <property type="entry name" value="THAP_Znf"/>
</dbReference>